<evidence type="ECO:0000313" key="7">
    <source>
        <dbReference type="EMBL" id="TEB33857.1"/>
    </source>
</evidence>
<evidence type="ECO:0000256" key="3">
    <source>
        <dbReference type="ARBA" id="ARBA00022723"/>
    </source>
</evidence>
<comment type="caution">
    <text evidence="7">The sequence shown here is derived from an EMBL/GenBank/DDBJ whole genome shotgun (WGS) entry which is preliminary data.</text>
</comment>
<dbReference type="InterPro" id="IPR036396">
    <property type="entry name" value="Cyt_P450_sf"/>
</dbReference>
<sequence>MASWVDLLASVTGAFFLYKWFNFQHTRAKLAHIPTLGSDWFILSYLDAWRFVFKGHFIIEEGYSKYKGQTFKVACHTTESGWLVVISGFEMVEDMRKAPADVLSFRGASLDLIQTRHTSPNNFKATPFHIPVVRSPLTRTFPGRFADVTDEIRVSCDDWFRAGYDWKAYPLHKTLIHVVCRTTNRLFVDLPLCKNPEYLNIQEMWTIQIAVAANLLCITPDWLKQIVGRLMPGHASEKRAKQILAPLIQKRLAKHVALGGNWEGKPNDLITWLIDNASPEDLNLDVINAKVMLINFASIHTTSLTSTNTLFDLAARPEYIAPLRAEIEEVVAAHGWTKDAMARLVKLDSFMKESSRLGGVATMAMRRKAYKDFVFSNGMVIPQGMSVCVASGPIQLDSDYYEDPMEFRGFRFVELRGKEAAGLESLQHQMVSLDPTYMLFGYGRNACPGRFFAVNEVKALLAHIILNYDFKIPGDSRVVPEPIWFSGGRNSNPTAEILFRKRK</sequence>
<comment type="similarity">
    <text evidence="2">Belongs to the cytochrome P450 family.</text>
</comment>
<evidence type="ECO:0000256" key="5">
    <source>
        <dbReference type="ARBA" id="ARBA00023004"/>
    </source>
</evidence>
<proteinExistence type="inferred from homology"/>
<dbReference type="InterPro" id="IPR002403">
    <property type="entry name" value="Cyt_P450_E_grp-IV"/>
</dbReference>
<gene>
    <name evidence="7" type="ORF">FA13DRAFT_1789674</name>
</gene>
<dbReference type="OrthoDB" id="1844152at2759"/>
<dbReference type="InterPro" id="IPR001128">
    <property type="entry name" value="Cyt_P450"/>
</dbReference>
<dbReference type="GO" id="GO:0016705">
    <property type="term" value="F:oxidoreductase activity, acting on paired donors, with incorporation or reduction of molecular oxygen"/>
    <property type="evidence" value="ECO:0007669"/>
    <property type="project" value="InterPro"/>
</dbReference>
<feature type="binding site" description="axial binding residue" evidence="6">
    <location>
        <position position="447"/>
    </location>
    <ligand>
        <name>heme</name>
        <dbReference type="ChEBI" id="CHEBI:30413"/>
    </ligand>
    <ligandPart>
        <name>Fe</name>
        <dbReference type="ChEBI" id="CHEBI:18248"/>
    </ligandPart>
</feature>
<organism evidence="7 8">
    <name type="scientific">Coprinellus micaceus</name>
    <name type="common">Glistening ink-cap mushroom</name>
    <name type="synonym">Coprinus micaceus</name>
    <dbReference type="NCBI Taxonomy" id="71717"/>
    <lineage>
        <taxon>Eukaryota</taxon>
        <taxon>Fungi</taxon>
        <taxon>Dikarya</taxon>
        <taxon>Basidiomycota</taxon>
        <taxon>Agaricomycotina</taxon>
        <taxon>Agaricomycetes</taxon>
        <taxon>Agaricomycetidae</taxon>
        <taxon>Agaricales</taxon>
        <taxon>Agaricineae</taxon>
        <taxon>Psathyrellaceae</taxon>
        <taxon>Coprinellus</taxon>
    </lineage>
</organism>
<accession>A0A4Y7TI44</accession>
<reference evidence="7 8" key="1">
    <citation type="journal article" date="2019" name="Nat. Ecol. Evol.">
        <title>Megaphylogeny resolves global patterns of mushroom evolution.</title>
        <authorList>
            <person name="Varga T."/>
            <person name="Krizsan K."/>
            <person name="Foldi C."/>
            <person name="Dima B."/>
            <person name="Sanchez-Garcia M."/>
            <person name="Sanchez-Ramirez S."/>
            <person name="Szollosi G.J."/>
            <person name="Szarkandi J.G."/>
            <person name="Papp V."/>
            <person name="Albert L."/>
            <person name="Andreopoulos W."/>
            <person name="Angelini C."/>
            <person name="Antonin V."/>
            <person name="Barry K.W."/>
            <person name="Bougher N.L."/>
            <person name="Buchanan P."/>
            <person name="Buyck B."/>
            <person name="Bense V."/>
            <person name="Catcheside P."/>
            <person name="Chovatia M."/>
            <person name="Cooper J."/>
            <person name="Damon W."/>
            <person name="Desjardin D."/>
            <person name="Finy P."/>
            <person name="Geml J."/>
            <person name="Haridas S."/>
            <person name="Hughes K."/>
            <person name="Justo A."/>
            <person name="Karasinski D."/>
            <person name="Kautmanova I."/>
            <person name="Kiss B."/>
            <person name="Kocsube S."/>
            <person name="Kotiranta H."/>
            <person name="LaButti K.M."/>
            <person name="Lechner B.E."/>
            <person name="Liimatainen K."/>
            <person name="Lipzen A."/>
            <person name="Lukacs Z."/>
            <person name="Mihaltcheva S."/>
            <person name="Morgado L.N."/>
            <person name="Niskanen T."/>
            <person name="Noordeloos M.E."/>
            <person name="Ohm R.A."/>
            <person name="Ortiz-Santana B."/>
            <person name="Ovrebo C."/>
            <person name="Racz N."/>
            <person name="Riley R."/>
            <person name="Savchenko A."/>
            <person name="Shiryaev A."/>
            <person name="Soop K."/>
            <person name="Spirin V."/>
            <person name="Szebenyi C."/>
            <person name="Tomsovsky M."/>
            <person name="Tulloss R.E."/>
            <person name="Uehling J."/>
            <person name="Grigoriev I.V."/>
            <person name="Vagvolgyi C."/>
            <person name="Papp T."/>
            <person name="Martin F.M."/>
            <person name="Miettinen O."/>
            <person name="Hibbett D.S."/>
            <person name="Nagy L.G."/>
        </authorList>
    </citation>
    <scope>NUCLEOTIDE SEQUENCE [LARGE SCALE GENOMIC DNA]</scope>
    <source>
        <strain evidence="7 8">FP101781</strain>
    </source>
</reference>
<dbReference type="Gene3D" id="1.10.630.10">
    <property type="entry name" value="Cytochrome P450"/>
    <property type="match status" value="1"/>
</dbReference>
<evidence type="ECO:0000313" key="8">
    <source>
        <dbReference type="Proteomes" id="UP000298030"/>
    </source>
</evidence>
<protein>
    <submittedName>
        <fullName evidence="7">Cytochrome P450</fullName>
    </submittedName>
</protein>
<keyword evidence="8" id="KW-1185">Reference proteome</keyword>
<evidence type="ECO:0000256" key="6">
    <source>
        <dbReference type="PIRSR" id="PIRSR602403-1"/>
    </source>
</evidence>
<dbReference type="Proteomes" id="UP000298030">
    <property type="component" value="Unassembled WGS sequence"/>
</dbReference>
<comment type="cofactor">
    <cofactor evidence="1 6">
        <name>heme</name>
        <dbReference type="ChEBI" id="CHEBI:30413"/>
    </cofactor>
</comment>
<dbReference type="GO" id="GO:0004497">
    <property type="term" value="F:monooxygenase activity"/>
    <property type="evidence" value="ECO:0007669"/>
    <property type="project" value="InterPro"/>
</dbReference>
<dbReference type="STRING" id="71717.A0A4Y7TI44"/>
<dbReference type="GO" id="GO:0020037">
    <property type="term" value="F:heme binding"/>
    <property type="evidence" value="ECO:0007669"/>
    <property type="project" value="InterPro"/>
</dbReference>
<dbReference type="SUPFAM" id="SSF48264">
    <property type="entry name" value="Cytochrome P450"/>
    <property type="match status" value="1"/>
</dbReference>
<dbReference type="PRINTS" id="PR00465">
    <property type="entry name" value="EP450IV"/>
</dbReference>
<keyword evidence="4" id="KW-0560">Oxidoreductase</keyword>
<keyword evidence="6" id="KW-0349">Heme</keyword>
<dbReference type="Pfam" id="PF00067">
    <property type="entry name" value="p450"/>
    <property type="match status" value="1"/>
</dbReference>
<dbReference type="CDD" id="cd11041">
    <property type="entry name" value="CYP503A1-like"/>
    <property type="match status" value="1"/>
</dbReference>
<dbReference type="PANTHER" id="PTHR46206">
    <property type="entry name" value="CYTOCHROME P450"/>
    <property type="match status" value="1"/>
</dbReference>
<keyword evidence="5 6" id="KW-0408">Iron</keyword>
<keyword evidence="3 6" id="KW-0479">Metal-binding</keyword>
<dbReference type="GO" id="GO:0005506">
    <property type="term" value="F:iron ion binding"/>
    <property type="evidence" value="ECO:0007669"/>
    <property type="project" value="InterPro"/>
</dbReference>
<evidence type="ECO:0000256" key="4">
    <source>
        <dbReference type="ARBA" id="ARBA00023002"/>
    </source>
</evidence>
<evidence type="ECO:0000256" key="1">
    <source>
        <dbReference type="ARBA" id="ARBA00001971"/>
    </source>
</evidence>
<dbReference type="AlphaFoldDB" id="A0A4Y7TI44"/>
<dbReference type="EMBL" id="QPFP01000011">
    <property type="protein sequence ID" value="TEB33857.1"/>
    <property type="molecule type" value="Genomic_DNA"/>
</dbReference>
<evidence type="ECO:0000256" key="2">
    <source>
        <dbReference type="ARBA" id="ARBA00010617"/>
    </source>
</evidence>
<name>A0A4Y7TI44_COPMI</name>